<comment type="similarity">
    <text evidence="1">Belongs to the methyltransferase superfamily. L-isoaspartyl/D-aspartyl protein methyltransferase family.</text>
</comment>
<dbReference type="InterPro" id="IPR029063">
    <property type="entry name" value="SAM-dependent_MTases_sf"/>
</dbReference>
<gene>
    <name evidence="4" type="ORF">SAMN04515673_1033</name>
</gene>
<evidence type="ECO:0000256" key="2">
    <source>
        <dbReference type="ARBA" id="ARBA00013346"/>
    </source>
</evidence>
<dbReference type="PANTHER" id="PTHR11579">
    <property type="entry name" value="PROTEIN-L-ISOASPARTATE O-METHYLTRANSFERASE"/>
    <property type="match status" value="1"/>
</dbReference>
<dbReference type="OrthoDB" id="9798496at2"/>
<dbReference type="AlphaFoldDB" id="A0A1I6DD27"/>
<proteinExistence type="inferred from homology"/>
<organism evidence="4 5">
    <name type="scientific">Poseidonocella sedimentorum</name>
    <dbReference type="NCBI Taxonomy" id="871652"/>
    <lineage>
        <taxon>Bacteria</taxon>
        <taxon>Pseudomonadati</taxon>
        <taxon>Pseudomonadota</taxon>
        <taxon>Alphaproteobacteria</taxon>
        <taxon>Rhodobacterales</taxon>
        <taxon>Roseobacteraceae</taxon>
        <taxon>Poseidonocella</taxon>
    </lineage>
</organism>
<accession>A0A1I6DD27</accession>
<dbReference type="Proteomes" id="UP000199302">
    <property type="component" value="Unassembled WGS sequence"/>
</dbReference>
<evidence type="ECO:0000256" key="3">
    <source>
        <dbReference type="ARBA" id="ARBA00030757"/>
    </source>
</evidence>
<name>A0A1I6DD27_9RHOB</name>
<dbReference type="STRING" id="871652.SAMN04515673_1033"/>
<evidence type="ECO:0000313" key="4">
    <source>
        <dbReference type="EMBL" id="SFR03344.1"/>
    </source>
</evidence>
<dbReference type="PANTHER" id="PTHR11579:SF18">
    <property type="entry name" value="PROTEIN-L-ISOASPARTATE O-METHYLTRANSFERASE"/>
    <property type="match status" value="1"/>
</dbReference>
<dbReference type="GO" id="GO:0032259">
    <property type="term" value="P:methylation"/>
    <property type="evidence" value="ECO:0007669"/>
    <property type="project" value="UniProtKB-KW"/>
</dbReference>
<keyword evidence="5" id="KW-1185">Reference proteome</keyword>
<evidence type="ECO:0000256" key="1">
    <source>
        <dbReference type="ARBA" id="ARBA00005369"/>
    </source>
</evidence>
<dbReference type="SUPFAM" id="SSF53335">
    <property type="entry name" value="S-adenosyl-L-methionine-dependent methyltransferases"/>
    <property type="match status" value="1"/>
</dbReference>
<sequence>MTDFAARRQVMVDTQVRPVDVTRFPVIEAMLAVPREVYVPAGEVELAYIEDALDLGEGRVILEPRSFAKMLGALDLGAESLVLDIGAGLGYSAAVMARMVAAVVAVEDHLARDLQRILPEQGVDNVIVVDAPLDEGAPQHGPYDAMIIEGGVEQVPPALTDQLREGGRIAAIFMEGALGVARIGHKIEGQITWRYAFNASAPVLPGFHKTTEFAL</sequence>
<reference evidence="4 5" key="1">
    <citation type="submission" date="2016-10" db="EMBL/GenBank/DDBJ databases">
        <authorList>
            <person name="de Groot N.N."/>
        </authorList>
    </citation>
    <scope>NUCLEOTIDE SEQUENCE [LARGE SCALE GENOMIC DNA]</scope>
    <source>
        <strain evidence="5">KMM 9023,NRIC 0796,JCM 17311,KCTC 23692</strain>
    </source>
</reference>
<dbReference type="GO" id="GO:0004719">
    <property type="term" value="F:protein-L-isoaspartate (D-aspartate) O-methyltransferase activity"/>
    <property type="evidence" value="ECO:0007669"/>
    <property type="project" value="InterPro"/>
</dbReference>
<protein>
    <recommendedName>
        <fullName evidence="2">Protein-L-isoaspartate O-methyltransferase</fullName>
    </recommendedName>
    <alternativeName>
        <fullName evidence="3">Protein L-isoaspartyl methyltransferase</fullName>
    </alternativeName>
</protein>
<dbReference type="GO" id="GO:0005737">
    <property type="term" value="C:cytoplasm"/>
    <property type="evidence" value="ECO:0007669"/>
    <property type="project" value="TreeGrafter"/>
</dbReference>
<dbReference type="InterPro" id="IPR000682">
    <property type="entry name" value="PCMT"/>
</dbReference>
<dbReference type="Gene3D" id="3.40.50.150">
    <property type="entry name" value="Vaccinia Virus protein VP39"/>
    <property type="match status" value="1"/>
</dbReference>
<keyword evidence="4" id="KW-0489">Methyltransferase</keyword>
<keyword evidence="4" id="KW-0808">Transferase</keyword>
<dbReference type="EMBL" id="FOYI01000003">
    <property type="protein sequence ID" value="SFR03344.1"/>
    <property type="molecule type" value="Genomic_DNA"/>
</dbReference>
<evidence type="ECO:0000313" key="5">
    <source>
        <dbReference type="Proteomes" id="UP000199302"/>
    </source>
</evidence>
<dbReference type="Pfam" id="PF01135">
    <property type="entry name" value="PCMT"/>
    <property type="match status" value="1"/>
</dbReference>
<dbReference type="RefSeq" id="WP_092078441.1">
    <property type="nucleotide sequence ID" value="NZ_FOYI01000003.1"/>
</dbReference>